<evidence type="ECO:0000259" key="1">
    <source>
        <dbReference type="Pfam" id="PF12697"/>
    </source>
</evidence>
<dbReference type="OrthoDB" id="9804723at2"/>
<dbReference type="Gene3D" id="3.40.50.1820">
    <property type="entry name" value="alpha/beta hydrolase"/>
    <property type="match status" value="1"/>
</dbReference>
<dbReference type="GO" id="GO:0016020">
    <property type="term" value="C:membrane"/>
    <property type="evidence" value="ECO:0007669"/>
    <property type="project" value="TreeGrafter"/>
</dbReference>
<dbReference type="PANTHER" id="PTHR43798:SF33">
    <property type="entry name" value="HYDROLASE, PUTATIVE (AFU_ORTHOLOGUE AFUA_2G14860)-RELATED"/>
    <property type="match status" value="1"/>
</dbReference>
<dbReference type="PANTHER" id="PTHR43798">
    <property type="entry name" value="MONOACYLGLYCEROL LIPASE"/>
    <property type="match status" value="1"/>
</dbReference>
<name>A0A1Y5RX96_9RHOB</name>
<dbReference type="InterPro" id="IPR050266">
    <property type="entry name" value="AB_hydrolase_sf"/>
</dbReference>
<feature type="domain" description="AB hydrolase-1" evidence="1">
    <location>
        <begin position="24"/>
        <end position="259"/>
    </location>
</feature>
<dbReference type="GO" id="GO:0090499">
    <property type="term" value="F:pimelyl-[acyl-carrier protein] methyl ester esterase activity"/>
    <property type="evidence" value="ECO:0007669"/>
    <property type="project" value="UniProtKB-EC"/>
</dbReference>
<reference evidence="2 3" key="1">
    <citation type="submission" date="2017-03" db="EMBL/GenBank/DDBJ databases">
        <authorList>
            <person name="Afonso C.L."/>
            <person name="Miller P.J."/>
            <person name="Scott M.A."/>
            <person name="Spackman E."/>
            <person name="Goraichik I."/>
            <person name="Dimitrov K.M."/>
            <person name="Suarez D.L."/>
            <person name="Swayne D.E."/>
        </authorList>
    </citation>
    <scope>NUCLEOTIDE SEQUENCE [LARGE SCALE GENOMIC DNA]</scope>
    <source>
        <strain evidence="2 3">CECT 8287</strain>
    </source>
</reference>
<dbReference type="EC" id="3.1.1.85" evidence="2"/>
<proteinExistence type="predicted"/>
<keyword evidence="2" id="KW-0378">Hydrolase</keyword>
<dbReference type="Pfam" id="PF12697">
    <property type="entry name" value="Abhydrolase_6"/>
    <property type="match status" value="1"/>
</dbReference>
<sequence length="268" mass="28761">MPRSLKAGFETYWTTFGQGPRDALMIHCSLASSSSWSRLAPCLSGMLKMTAFDMPGHGRSAAWDGRGEIQEETAQIAAAFLNGPADIIGHSFGATVALRLAIERPDLVRSLVLIEPVFFAVAFADHLAMRVDYHDLMAGYAQALEEGDNLAAARAFNRVWGDGTAWADIPARQREAMAERVGLVAEADGALFDDVGGMLSPGGLDSIKVPVLLLEGSASPPVIAAINEGLAARLNRVERSVVVGARHMLPISHPEQVADEVLRFLQRT</sequence>
<organism evidence="2 3">
    <name type="scientific">Roseovarius litorisediminis</name>
    <dbReference type="NCBI Taxonomy" id="1312363"/>
    <lineage>
        <taxon>Bacteria</taxon>
        <taxon>Pseudomonadati</taxon>
        <taxon>Pseudomonadota</taxon>
        <taxon>Alphaproteobacteria</taxon>
        <taxon>Rhodobacterales</taxon>
        <taxon>Roseobacteraceae</taxon>
        <taxon>Roseovarius</taxon>
    </lineage>
</organism>
<dbReference type="InterPro" id="IPR029058">
    <property type="entry name" value="AB_hydrolase_fold"/>
</dbReference>
<dbReference type="SUPFAM" id="SSF53474">
    <property type="entry name" value="alpha/beta-Hydrolases"/>
    <property type="match status" value="1"/>
</dbReference>
<evidence type="ECO:0000313" key="2">
    <source>
        <dbReference type="EMBL" id="SLN24675.1"/>
    </source>
</evidence>
<dbReference type="InterPro" id="IPR000073">
    <property type="entry name" value="AB_hydrolase_1"/>
</dbReference>
<dbReference type="RefSeq" id="WP_085891361.1">
    <property type="nucleotide sequence ID" value="NZ_FWFL01000002.1"/>
</dbReference>
<dbReference type="Proteomes" id="UP000193827">
    <property type="component" value="Unassembled WGS sequence"/>
</dbReference>
<protein>
    <submittedName>
        <fullName evidence="2">Pimeloyl-[acyl-carrier protein] methyl ester esterase</fullName>
        <ecNumber evidence="2">3.1.1.85</ecNumber>
    </submittedName>
</protein>
<accession>A0A1Y5RX96</accession>
<gene>
    <name evidence="2" type="primary">bioH_1</name>
    <name evidence="2" type="ORF">PEL8287_01136</name>
</gene>
<dbReference type="AlphaFoldDB" id="A0A1Y5RX96"/>
<dbReference type="EMBL" id="FWFL01000002">
    <property type="protein sequence ID" value="SLN24675.1"/>
    <property type="molecule type" value="Genomic_DNA"/>
</dbReference>
<evidence type="ECO:0000313" key="3">
    <source>
        <dbReference type="Proteomes" id="UP000193827"/>
    </source>
</evidence>
<dbReference type="PRINTS" id="PR00111">
    <property type="entry name" value="ABHYDROLASE"/>
</dbReference>
<keyword evidence="3" id="KW-1185">Reference proteome</keyword>